<organism evidence="1 2">
    <name type="scientific">Prochlorococcus marinus (strain NATL1A)</name>
    <dbReference type="NCBI Taxonomy" id="167555"/>
    <lineage>
        <taxon>Bacteria</taxon>
        <taxon>Bacillati</taxon>
        <taxon>Cyanobacteriota</taxon>
        <taxon>Cyanophyceae</taxon>
        <taxon>Synechococcales</taxon>
        <taxon>Prochlorococcaceae</taxon>
        <taxon>Prochlorococcus</taxon>
    </lineage>
</organism>
<protein>
    <submittedName>
        <fullName evidence="1">Uncharacterized protein</fullName>
    </submittedName>
</protein>
<evidence type="ECO:0000313" key="2">
    <source>
        <dbReference type="Proteomes" id="UP000002592"/>
    </source>
</evidence>
<name>A2C4H2_PROM1</name>
<proteinExistence type="predicted"/>
<dbReference type="HOGENOM" id="CLU_2220801_0_0_3"/>
<dbReference type="KEGG" id="pme:NATL1_18261"/>
<evidence type="ECO:0000313" key="1">
    <source>
        <dbReference type="EMBL" id="ABM76382.1"/>
    </source>
</evidence>
<dbReference type="Proteomes" id="UP000002592">
    <property type="component" value="Chromosome"/>
</dbReference>
<dbReference type="AlphaFoldDB" id="A2C4H2"/>
<accession>A2C4H2</accession>
<reference evidence="2" key="1">
    <citation type="journal article" date="2007" name="PLoS Genet.">
        <title>Patterns and implications of gene gain and loss in the evolution of Prochlorococcus.</title>
        <authorList>
            <person name="Kettler G.C."/>
            <person name="Martiny A.C."/>
            <person name="Huang K."/>
            <person name="Zucker J."/>
            <person name="Coleman M.L."/>
            <person name="Rodrigue S."/>
            <person name="Chen F."/>
            <person name="Lapidus A."/>
            <person name="Ferriera S."/>
            <person name="Johnson J."/>
            <person name="Steglich C."/>
            <person name="Church G.M."/>
            <person name="Richardson P."/>
            <person name="Chisholm S.W."/>
        </authorList>
    </citation>
    <scope>NUCLEOTIDE SEQUENCE [LARGE SCALE GENOMIC DNA]</scope>
    <source>
        <strain evidence="2">NATL1A</strain>
    </source>
</reference>
<gene>
    <name evidence="1" type="ordered locus">NATL1_18261</name>
</gene>
<sequence>MARAYFVAAKNDGEKRFLETCENNSIVSKFYPLGDLDLNYHRNVPDRVAELSYYANAIADKMYGQNEWCEFRDKMKSIALAFDPDLMDFGKYESLMQMKRDDYPIE</sequence>
<dbReference type="RefSeq" id="WP_011824370.1">
    <property type="nucleotide sequence ID" value="NC_008819.1"/>
</dbReference>
<dbReference type="EMBL" id="CP000553">
    <property type="protein sequence ID" value="ABM76382.1"/>
    <property type="molecule type" value="Genomic_DNA"/>
</dbReference>